<protein>
    <recommendedName>
        <fullName evidence="12">Phytocyanin domain-containing protein</fullName>
    </recommendedName>
</protein>
<dbReference type="EMBL" id="CAMAPF010000945">
    <property type="protein sequence ID" value="CAH9126837.1"/>
    <property type="molecule type" value="Genomic_DNA"/>
</dbReference>
<comment type="similarity">
    <text evidence="9">Belongs to the early nodulin-like (ENODL) family.</text>
</comment>
<evidence type="ECO:0000259" key="12">
    <source>
        <dbReference type="PROSITE" id="PS51485"/>
    </source>
</evidence>
<evidence type="ECO:0000256" key="6">
    <source>
        <dbReference type="ARBA" id="ARBA00023157"/>
    </source>
</evidence>
<evidence type="ECO:0000256" key="1">
    <source>
        <dbReference type="ARBA" id="ARBA00004609"/>
    </source>
</evidence>
<evidence type="ECO:0000256" key="5">
    <source>
        <dbReference type="ARBA" id="ARBA00023136"/>
    </source>
</evidence>
<name>A0AAV0EUA1_9ASTE</name>
<keyword evidence="2" id="KW-1003">Cell membrane</keyword>
<evidence type="ECO:0000256" key="7">
    <source>
        <dbReference type="ARBA" id="ARBA00023180"/>
    </source>
</evidence>
<evidence type="ECO:0000256" key="8">
    <source>
        <dbReference type="ARBA" id="ARBA00023288"/>
    </source>
</evidence>
<sequence>MRMDSCRDRLPLMSTSLGILVFGILTAAAAATEVRPPRTFHAGGKDGWRLVPDDGLNRWAESQRFRVNDTIVFEYEKGKDSVLVVRKREYYHCNATSPIHNLTDGHSTLKFTRHGTFYFISGFADHCLKGQRLAVTVMSPYPHHRHATKTPPPPSPAPAPQIATPPPAPATQTPPPATTASEQPPRAGGDGWVVAPAPAPKNSGQSSVFISWGVTVLAGLFVCLV</sequence>
<dbReference type="GO" id="GO:0005886">
    <property type="term" value="C:plasma membrane"/>
    <property type="evidence" value="ECO:0007669"/>
    <property type="project" value="UniProtKB-SubCell"/>
</dbReference>
<dbReference type="CDD" id="cd11019">
    <property type="entry name" value="OsENODL1_like"/>
    <property type="match status" value="1"/>
</dbReference>
<evidence type="ECO:0000256" key="2">
    <source>
        <dbReference type="ARBA" id="ARBA00022475"/>
    </source>
</evidence>
<gene>
    <name evidence="13" type="ORF">CEPIT_LOCUS27848</name>
</gene>
<dbReference type="Pfam" id="PF02298">
    <property type="entry name" value="Cu_bind_like"/>
    <property type="match status" value="1"/>
</dbReference>
<dbReference type="FunFam" id="2.60.40.420:FF:000010">
    <property type="entry name" value="Early nodulin-like protein 1"/>
    <property type="match status" value="1"/>
</dbReference>
<keyword evidence="5" id="KW-0472">Membrane</keyword>
<evidence type="ECO:0000313" key="14">
    <source>
        <dbReference type="Proteomes" id="UP001152523"/>
    </source>
</evidence>
<evidence type="ECO:0000256" key="3">
    <source>
        <dbReference type="ARBA" id="ARBA00022622"/>
    </source>
</evidence>
<evidence type="ECO:0000313" key="13">
    <source>
        <dbReference type="EMBL" id="CAH9126837.1"/>
    </source>
</evidence>
<dbReference type="SUPFAM" id="SSF49503">
    <property type="entry name" value="Cupredoxins"/>
    <property type="match status" value="1"/>
</dbReference>
<reference evidence="13" key="1">
    <citation type="submission" date="2022-07" db="EMBL/GenBank/DDBJ databases">
        <authorList>
            <person name="Macas J."/>
            <person name="Novak P."/>
            <person name="Neumann P."/>
        </authorList>
    </citation>
    <scope>NUCLEOTIDE SEQUENCE</scope>
</reference>
<keyword evidence="6" id="KW-1015">Disulfide bond</keyword>
<dbReference type="InterPro" id="IPR039391">
    <property type="entry name" value="Phytocyanin-like"/>
</dbReference>
<comment type="caution">
    <text evidence="13">The sequence shown here is derived from an EMBL/GenBank/DDBJ whole genome shotgun (WGS) entry which is preliminary data.</text>
</comment>
<accession>A0AAV0EUA1</accession>
<dbReference type="InterPro" id="IPR003245">
    <property type="entry name" value="Phytocyanin_dom"/>
</dbReference>
<dbReference type="PANTHER" id="PTHR33021">
    <property type="entry name" value="BLUE COPPER PROTEIN"/>
    <property type="match status" value="1"/>
</dbReference>
<dbReference type="GO" id="GO:0098552">
    <property type="term" value="C:side of membrane"/>
    <property type="evidence" value="ECO:0007669"/>
    <property type="project" value="UniProtKB-KW"/>
</dbReference>
<dbReference type="InterPro" id="IPR041846">
    <property type="entry name" value="ENL_dom"/>
</dbReference>
<dbReference type="GO" id="GO:0009055">
    <property type="term" value="F:electron transfer activity"/>
    <property type="evidence" value="ECO:0007669"/>
    <property type="project" value="InterPro"/>
</dbReference>
<dbReference type="InterPro" id="IPR008972">
    <property type="entry name" value="Cupredoxin"/>
</dbReference>
<dbReference type="Gene3D" id="2.60.40.420">
    <property type="entry name" value="Cupredoxins - blue copper proteins"/>
    <property type="match status" value="1"/>
</dbReference>
<organism evidence="13 14">
    <name type="scientific">Cuscuta epithymum</name>
    <dbReference type="NCBI Taxonomy" id="186058"/>
    <lineage>
        <taxon>Eukaryota</taxon>
        <taxon>Viridiplantae</taxon>
        <taxon>Streptophyta</taxon>
        <taxon>Embryophyta</taxon>
        <taxon>Tracheophyta</taxon>
        <taxon>Spermatophyta</taxon>
        <taxon>Magnoliopsida</taxon>
        <taxon>eudicotyledons</taxon>
        <taxon>Gunneridae</taxon>
        <taxon>Pentapetalae</taxon>
        <taxon>asterids</taxon>
        <taxon>lamiids</taxon>
        <taxon>Solanales</taxon>
        <taxon>Convolvulaceae</taxon>
        <taxon>Cuscuteae</taxon>
        <taxon>Cuscuta</taxon>
        <taxon>Cuscuta subgen. Cuscuta</taxon>
    </lineage>
</organism>
<feature type="domain" description="Phytocyanin" evidence="12">
    <location>
        <begin position="38"/>
        <end position="139"/>
    </location>
</feature>
<keyword evidence="8" id="KW-0449">Lipoprotein</keyword>
<evidence type="ECO:0000256" key="10">
    <source>
        <dbReference type="SAM" id="MobiDB-lite"/>
    </source>
</evidence>
<dbReference type="Proteomes" id="UP001152523">
    <property type="component" value="Unassembled WGS sequence"/>
</dbReference>
<evidence type="ECO:0000256" key="11">
    <source>
        <dbReference type="SAM" id="SignalP"/>
    </source>
</evidence>
<dbReference type="PROSITE" id="PS51485">
    <property type="entry name" value="PHYTOCYANIN"/>
    <property type="match status" value="1"/>
</dbReference>
<dbReference type="AlphaFoldDB" id="A0AAV0EUA1"/>
<proteinExistence type="inferred from homology"/>
<feature type="signal peptide" evidence="11">
    <location>
        <begin position="1"/>
        <end position="31"/>
    </location>
</feature>
<keyword evidence="14" id="KW-1185">Reference proteome</keyword>
<evidence type="ECO:0000256" key="9">
    <source>
        <dbReference type="ARBA" id="ARBA00035011"/>
    </source>
</evidence>
<feature type="region of interest" description="Disordered" evidence="10">
    <location>
        <begin position="142"/>
        <end position="198"/>
    </location>
</feature>
<keyword evidence="3" id="KW-0336">GPI-anchor</keyword>
<dbReference type="PANTHER" id="PTHR33021:SF14">
    <property type="entry name" value="OS01G0272700 PROTEIN"/>
    <property type="match status" value="1"/>
</dbReference>
<feature type="compositionally biased region" description="Pro residues" evidence="10">
    <location>
        <begin position="150"/>
        <end position="177"/>
    </location>
</feature>
<evidence type="ECO:0000256" key="4">
    <source>
        <dbReference type="ARBA" id="ARBA00022729"/>
    </source>
</evidence>
<keyword evidence="7" id="KW-0325">Glycoprotein</keyword>
<comment type="subcellular location">
    <subcellularLocation>
        <location evidence="1">Cell membrane</location>
        <topology evidence="1">Lipid-anchor</topology>
        <topology evidence="1">GPI-anchor</topology>
    </subcellularLocation>
</comment>
<keyword evidence="4 11" id="KW-0732">Signal</keyword>
<feature type="chain" id="PRO_5043359117" description="Phytocyanin domain-containing protein" evidence="11">
    <location>
        <begin position="32"/>
        <end position="225"/>
    </location>
</feature>